<evidence type="ECO:0000259" key="3">
    <source>
        <dbReference type="Pfam" id="PF14257"/>
    </source>
</evidence>
<reference evidence="4 5" key="1">
    <citation type="journal article" date="2012" name="J. Bacteriol.">
        <title>Genome Sequence of the Halotolerant Bacterium Imtechella halotolerans K1T.</title>
        <authorList>
            <person name="Kumar S."/>
            <person name="Vikram S."/>
            <person name="Subramanian S."/>
            <person name="Raghava G.P."/>
            <person name="Pinnaka A.K."/>
        </authorList>
    </citation>
    <scope>NUCLEOTIDE SEQUENCE [LARGE SCALE GENOMIC DNA]</scope>
    <source>
        <strain evidence="4 5">K1</strain>
    </source>
</reference>
<feature type="coiled-coil region" evidence="1">
    <location>
        <begin position="166"/>
        <end position="193"/>
    </location>
</feature>
<gene>
    <name evidence="4" type="ORF">W5A_00875</name>
</gene>
<feature type="transmembrane region" description="Helical" evidence="2">
    <location>
        <begin position="240"/>
        <end position="262"/>
    </location>
</feature>
<evidence type="ECO:0000313" key="5">
    <source>
        <dbReference type="Proteomes" id="UP000005938"/>
    </source>
</evidence>
<dbReference type="InterPro" id="IPR025645">
    <property type="entry name" value="DUF4349"/>
</dbReference>
<evidence type="ECO:0000256" key="1">
    <source>
        <dbReference type="SAM" id="Coils"/>
    </source>
</evidence>
<dbReference type="RefSeq" id="WP_008236440.1">
    <property type="nucleotide sequence ID" value="NZ_AJJU01000002.1"/>
</dbReference>
<keyword evidence="5" id="KW-1185">Reference proteome</keyword>
<name>I0WJG6_9FLAO</name>
<feature type="domain" description="DUF4349" evidence="3">
    <location>
        <begin position="57"/>
        <end position="263"/>
    </location>
</feature>
<proteinExistence type="predicted"/>
<keyword evidence="2" id="KW-0812">Transmembrane</keyword>
<dbReference type="PATRIC" id="fig|946077.3.peg.179"/>
<keyword evidence="2" id="KW-1133">Transmembrane helix</keyword>
<comment type="caution">
    <text evidence="4">The sequence shown here is derived from an EMBL/GenBank/DDBJ whole genome shotgun (WGS) entry which is preliminary data.</text>
</comment>
<organism evidence="4 5">
    <name type="scientific">Imtechella halotolerans K1</name>
    <dbReference type="NCBI Taxonomy" id="946077"/>
    <lineage>
        <taxon>Bacteria</taxon>
        <taxon>Pseudomonadati</taxon>
        <taxon>Bacteroidota</taxon>
        <taxon>Flavobacteriia</taxon>
        <taxon>Flavobacteriales</taxon>
        <taxon>Flavobacteriaceae</taxon>
        <taxon>Imtechella</taxon>
    </lineage>
</organism>
<dbReference type="STRING" id="946077.W5A_00875"/>
<dbReference type="Pfam" id="PF14257">
    <property type="entry name" value="DUF4349"/>
    <property type="match status" value="1"/>
</dbReference>
<protein>
    <recommendedName>
        <fullName evidence="3">DUF4349 domain-containing protein</fullName>
    </recommendedName>
</protein>
<keyword evidence="2" id="KW-0472">Membrane</keyword>
<dbReference type="EMBL" id="AJJU01000002">
    <property type="protein sequence ID" value="EID76532.1"/>
    <property type="molecule type" value="Genomic_DNA"/>
</dbReference>
<dbReference type="eggNOG" id="COG3206">
    <property type="taxonomic scope" value="Bacteria"/>
</dbReference>
<keyword evidence="1" id="KW-0175">Coiled coil</keyword>
<sequence>MKFIMYTWLAILPLACGGNSDDTVQNAITYDESIIEQKNIAPPALENNLGNHSVTEQKIIRDAYLRFETRDLNKTYQETLDLVKKYNGYLQSDESGKGYQEINRSLVIKIPNTHFQSMIDALSGSVSYFDTKRISAKDVTEEFVDIEARLLAKRTLEARYMELLSKAQNVKDILEIERELANIREEIEARQGRLNYLQSQVAYSTIRMEFYKRDAETGITQSYGNKMWNAIKSGFNGISLFFLGILHIWPFVLFLAILVWFIRRAYLKNKKAS</sequence>
<evidence type="ECO:0000256" key="2">
    <source>
        <dbReference type="SAM" id="Phobius"/>
    </source>
</evidence>
<accession>I0WJG6</accession>
<dbReference type="AlphaFoldDB" id="I0WJG6"/>
<evidence type="ECO:0000313" key="4">
    <source>
        <dbReference type="EMBL" id="EID76532.1"/>
    </source>
</evidence>
<dbReference type="Proteomes" id="UP000005938">
    <property type="component" value="Unassembled WGS sequence"/>
</dbReference>